<dbReference type="Proteomes" id="UP000614601">
    <property type="component" value="Unassembled WGS sequence"/>
</dbReference>
<evidence type="ECO:0000313" key="3">
    <source>
        <dbReference type="Proteomes" id="UP000614601"/>
    </source>
</evidence>
<accession>A0A811L8R3</accession>
<gene>
    <name evidence="2" type="ORF">BOKJ2_LOCUS10313</name>
</gene>
<dbReference type="Proteomes" id="UP000783686">
    <property type="component" value="Unassembled WGS sequence"/>
</dbReference>
<comment type="caution">
    <text evidence="2">The sequence shown here is derived from an EMBL/GenBank/DDBJ whole genome shotgun (WGS) entry which is preliminary data.</text>
</comment>
<evidence type="ECO:0000313" key="2">
    <source>
        <dbReference type="EMBL" id="CAD5223543.1"/>
    </source>
</evidence>
<protein>
    <submittedName>
        <fullName evidence="2">Uncharacterized protein</fullName>
    </submittedName>
</protein>
<feature type="compositionally biased region" description="Low complexity" evidence="1">
    <location>
        <begin position="204"/>
        <end position="236"/>
    </location>
</feature>
<evidence type="ECO:0000256" key="1">
    <source>
        <dbReference type="SAM" id="MobiDB-lite"/>
    </source>
</evidence>
<proteinExistence type="predicted"/>
<dbReference type="EMBL" id="CAJFCW020000005">
    <property type="protein sequence ID" value="CAG9118173.1"/>
    <property type="molecule type" value="Genomic_DNA"/>
</dbReference>
<dbReference type="AlphaFoldDB" id="A0A811L8R3"/>
<dbReference type="EMBL" id="CAJFDH010000005">
    <property type="protein sequence ID" value="CAD5223543.1"/>
    <property type="molecule type" value="Genomic_DNA"/>
</dbReference>
<organism evidence="2 3">
    <name type="scientific">Bursaphelenchus okinawaensis</name>
    <dbReference type="NCBI Taxonomy" id="465554"/>
    <lineage>
        <taxon>Eukaryota</taxon>
        <taxon>Metazoa</taxon>
        <taxon>Ecdysozoa</taxon>
        <taxon>Nematoda</taxon>
        <taxon>Chromadorea</taxon>
        <taxon>Rhabditida</taxon>
        <taxon>Tylenchina</taxon>
        <taxon>Tylenchomorpha</taxon>
        <taxon>Aphelenchoidea</taxon>
        <taxon>Aphelenchoididae</taxon>
        <taxon>Bursaphelenchus</taxon>
    </lineage>
</organism>
<reference evidence="2" key="1">
    <citation type="submission" date="2020-09" db="EMBL/GenBank/DDBJ databases">
        <authorList>
            <person name="Kikuchi T."/>
        </authorList>
    </citation>
    <scope>NUCLEOTIDE SEQUENCE</scope>
    <source>
        <strain evidence="2">SH1</strain>
    </source>
</reference>
<sequence length="296" mass="33501">MVITLPSRKPSIWPKFSDNIKNFGDVNHDECEARKKVFLPDKTLNSDKSLVSEVEARKKIDSVKKRATLMDLYDKYKDKKLSKVNEGSQNGRFDIGNGNGFESTGVRNGVCGRSKTPVHFEGIGESMPLKSEGSENKINSFLRKTSKVNTTSPKIYRSNSKTNGLSVKLTRTSSKLGLSSKINRNPSKVIGMSPKIDRSLSKLNSSSTKLNYKSPRTVSRTLSSRSSFKKSPGMSSQRYNQLRVTQLGRRLPKRVSLHFVRTFLERRERFLSWECFEERCNFIGNEVEVLMGLKVC</sequence>
<name>A0A811L8R3_9BILA</name>
<feature type="region of interest" description="Disordered" evidence="1">
    <location>
        <begin position="204"/>
        <end position="237"/>
    </location>
</feature>
<keyword evidence="3" id="KW-1185">Reference proteome</keyword>